<reference evidence="1 2" key="1">
    <citation type="submission" date="2024-04" db="EMBL/GenBank/DDBJ databases">
        <title>Tritrichomonas musculus Genome.</title>
        <authorList>
            <person name="Alves-Ferreira E."/>
            <person name="Grigg M."/>
            <person name="Lorenzi H."/>
            <person name="Galac M."/>
        </authorList>
    </citation>
    <scope>NUCLEOTIDE SEQUENCE [LARGE SCALE GENOMIC DNA]</scope>
    <source>
        <strain evidence="1 2">EAF2021</strain>
    </source>
</reference>
<comment type="caution">
    <text evidence="1">The sequence shown here is derived from an EMBL/GenBank/DDBJ whole genome shotgun (WGS) entry which is preliminary data.</text>
</comment>
<sequence>MKLGVYKKEDGTFGWKLYPKKEKSNHEKNLYFPIIQPLKDSKLTTNDISNNDTFLDLLKIPSFDGYFDQMSENFLSTLAKLINKNLPLKFGYEYNIEEYQCSFKLDDSDDKHNEINTRISEYNNTLPSNEGEQTKDPLSKFKFLQYASFEKEDSTNQEDNKNQKDSKICIFYSMELGLVLFLIKTKNNTSKST</sequence>
<name>A0ABR2GUK3_9EUKA</name>
<dbReference type="Proteomes" id="UP001470230">
    <property type="component" value="Unassembled WGS sequence"/>
</dbReference>
<accession>A0ABR2GUK3</accession>
<proteinExistence type="predicted"/>
<evidence type="ECO:0000313" key="1">
    <source>
        <dbReference type="EMBL" id="KAK8837630.1"/>
    </source>
</evidence>
<organism evidence="1 2">
    <name type="scientific">Tritrichomonas musculus</name>
    <dbReference type="NCBI Taxonomy" id="1915356"/>
    <lineage>
        <taxon>Eukaryota</taxon>
        <taxon>Metamonada</taxon>
        <taxon>Parabasalia</taxon>
        <taxon>Tritrichomonadida</taxon>
        <taxon>Tritrichomonadidae</taxon>
        <taxon>Tritrichomonas</taxon>
    </lineage>
</organism>
<gene>
    <name evidence="1" type="ORF">M9Y10_036162</name>
</gene>
<evidence type="ECO:0000313" key="2">
    <source>
        <dbReference type="Proteomes" id="UP001470230"/>
    </source>
</evidence>
<keyword evidence="2" id="KW-1185">Reference proteome</keyword>
<protein>
    <submittedName>
        <fullName evidence="1">Uncharacterized protein</fullName>
    </submittedName>
</protein>
<dbReference type="EMBL" id="JAPFFF010000058">
    <property type="protein sequence ID" value="KAK8837630.1"/>
    <property type="molecule type" value="Genomic_DNA"/>
</dbReference>